<dbReference type="Pfam" id="PF21117">
    <property type="entry name" value="MRB1590_C"/>
    <property type="match status" value="1"/>
</dbReference>
<dbReference type="InterPro" id="IPR019195">
    <property type="entry name" value="ABC_ATPase_put"/>
</dbReference>
<name>A0A419V5R4_9BACL</name>
<feature type="domain" description="MRB1590-like C-terminal" evidence="3">
    <location>
        <begin position="455"/>
        <end position="556"/>
    </location>
</feature>
<dbReference type="Pfam" id="PF20446">
    <property type="entry name" value="ABC_N"/>
    <property type="match status" value="1"/>
</dbReference>
<evidence type="ECO:0000259" key="2">
    <source>
        <dbReference type="Pfam" id="PF20446"/>
    </source>
</evidence>
<protein>
    <submittedName>
        <fullName evidence="4">Putative ABC-class ATPase</fullName>
    </submittedName>
</protein>
<evidence type="ECO:0000259" key="1">
    <source>
        <dbReference type="Pfam" id="PF09818"/>
    </source>
</evidence>
<dbReference type="PANTHER" id="PTHR38149">
    <property type="entry name" value="ATPASE"/>
    <property type="match status" value="1"/>
</dbReference>
<dbReference type="EMBL" id="RAPK01000007">
    <property type="protein sequence ID" value="RKD75310.1"/>
    <property type="molecule type" value="Genomic_DNA"/>
</dbReference>
<dbReference type="InterPro" id="IPR046834">
    <property type="entry name" value="ABC_ATPase_C"/>
</dbReference>
<reference evidence="4 5" key="1">
    <citation type="submission" date="2018-09" db="EMBL/GenBank/DDBJ databases">
        <title>Genomic Encyclopedia of Archaeal and Bacterial Type Strains, Phase II (KMG-II): from individual species to whole genera.</title>
        <authorList>
            <person name="Goeker M."/>
        </authorList>
    </citation>
    <scope>NUCLEOTIDE SEQUENCE [LARGE SCALE GENOMIC DNA]</scope>
    <source>
        <strain evidence="4 5">DSM 17008</strain>
    </source>
</reference>
<comment type="caution">
    <text evidence="4">The sequence shown here is derived from an EMBL/GenBank/DDBJ whole genome shotgun (WGS) entry which is preliminary data.</text>
</comment>
<evidence type="ECO:0000313" key="5">
    <source>
        <dbReference type="Proteomes" id="UP000285120"/>
    </source>
</evidence>
<organism evidence="4 5">
    <name type="scientific">Sinobaca qinghaiensis</name>
    <dbReference type="NCBI Taxonomy" id="342944"/>
    <lineage>
        <taxon>Bacteria</taxon>
        <taxon>Bacillati</taxon>
        <taxon>Bacillota</taxon>
        <taxon>Bacilli</taxon>
        <taxon>Bacillales</taxon>
        <taxon>Sporolactobacillaceae</taxon>
        <taxon>Sinobaca</taxon>
    </lineage>
</organism>
<gene>
    <name evidence="4" type="ORF">ATL39_1009</name>
</gene>
<dbReference type="AlphaFoldDB" id="A0A419V5R4"/>
<feature type="domain" description="ATPase of the ABC class C-terminal" evidence="1">
    <location>
        <begin position="158"/>
        <end position="430"/>
    </location>
</feature>
<accession>A0A419V5R4</accession>
<dbReference type="InterPro" id="IPR046833">
    <property type="entry name" value="ABC_N"/>
</dbReference>
<proteinExistence type="predicted"/>
<sequence>MQQLKKQLQRIDKKGYKAYNDIKGSYRFEGFTLKVDHVQADPYASPSKVRVVISLQDLGIGKDEQTTPSRKTAVIDYFAERMMKELRSGKDQGGILIDGPGQEVMDRTAVKISAGELEVRLSVHLPAKGRTIMGKQAEERLTGRLPAAVKKAVHQFEQKSLKDALELADQQDEIRRYLTENKAAGFIANGAVLPRESGISSRPMKSAEARTFQSPPSMEVTIPLPHRSPISGMLIKEGVTLITGGGYHGKSTLLEAIESGVYNHRRGDGREYVITLADAAKIRAEDGRSVTRTDISMFISNLPNKKNTAQFTTENASGSTSQAANIMESLEAGSRCLLIDEDTSATNFMIRDSRMQELVHSSKEPITPFVSRVRPLYKEHGVSTILVVGGTGDYFSKADTVLMMDEYIPYDVTEEAHRIAEKDVRAEPAESAAPLPAGRKIQWNSFDASRGRKTKAGAKGRSTIMYGKETIDLSSVEQIVNTSQTEAVARIIQALEKHFASRAVSFEEAFRYIDKIYKEKGLDGFSIHEGVHPGEMALPRTVEIAAAASRYRRLRTE</sequence>
<evidence type="ECO:0000259" key="3">
    <source>
        <dbReference type="Pfam" id="PF21117"/>
    </source>
</evidence>
<dbReference type="OrthoDB" id="9809999at2"/>
<dbReference type="InterPro" id="IPR049069">
    <property type="entry name" value="MRB1590-like_C"/>
</dbReference>
<dbReference type="Pfam" id="PF09818">
    <property type="entry name" value="ABC_ATPase"/>
    <property type="match status" value="1"/>
</dbReference>
<evidence type="ECO:0000313" key="4">
    <source>
        <dbReference type="EMBL" id="RKD75310.1"/>
    </source>
</evidence>
<dbReference type="Proteomes" id="UP000285120">
    <property type="component" value="Unassembled WGS sequence"/>
</dbReference>
<dbReference type="PANTHER" id="PTHR38149:SF1">
    <property type="entry name" value="ATPASE"/>
    <property type="match status" value="1"/>
</dbReference>
<dbReference type="RefSeq" id="WP_120192196.1">
    <property type="nucleotide sequence ID" value="NZ_RAPK01000007.1"/>
</dbReference>
<feature type="domain" description="ATPase of the ABC class N-terminal" evidence="2">
    <location>
        <begin position="1"/>
        <end position="153"/>
    </location>
</feature>
<keyword evidence="5" id="KW-1185">Reference proteome</keyword>